<evidence type="ECO:0000256" key="6">
    <source>
        <dbReference type="ARBA" id="ARBA00022759"/>
    </source>
</evidence>
<keyword evidence="5" id="KW-0064">Aspartyl protease</keyword>
<comment type="caution">
    <text evidence="10">The sequence shown here is derived from an EMBL/GenBank/DDBJ whole genome shotgun (WGS) entry which is preliminary data.</text>
</comment>
<keyword evidence="6" id="KW-0255">Endonuclease</keyword>
<dbReference type="GO" id="GO:0003964">
    <property type="term" value="F:RNA-directed DNA polymerase activity"/>
    <property type="evidence" value="ECO:0007669"/>
    <property type="project" value="UniProtKB-KW"/>
</dbReference>
<evidence type="ECO:0000313" key="10">
    <source>
        <dbReference type="EMBL" id="CAF0914320.1"/>
    </source>
</evidence>
<dbReference type="Gene3D" id="3.10.10.10">
    <property type="entry name" value="HIV Type 1 Reverse Transcriptase, subunit A, domain 1"/>
    <property type="match status" value="1"/>
</dbReference>
<dbReference type="OrthoDB" id="425619at2759"/>
<keyword evidence="7" id="KW-0378">Hydrolase</keyword>
<dbReference type="GO" id="GO:0004519">
    <property type="term" value="F:endonuclease activity"/>
    <property type="evidence" value="ECO:0007669"/>
    <property type="project" value="UniProtKB-KW"/>
</dbReference>
<dbReference type="InterPro" id="IPR051320">
    <property type="entry name" value="Viral_Replic_Matur_Polypro"/>
</dbReference>
<keyword evidence="8" id="KW-0695">RNA-directed DNA polymerase</keyword>
<dbReference type="PANTHER" id="PTHR33064:SF37">
    <property type="entry name" value="RIBONUCLEASE H"/>
    <property type="match status" value="1"/>
</dbReference>
<keyword evidence="3" id="KW-0548">Nucleotidyltransferase</keyword>
<dbReference type="PANTHER" id="PTHR33064">
    <property type="entry name" value="POL PROTEIN"/>
    <property type="match status" value="1"/>
</dbReference>
<evidence type="ECO:0000256" key="4">
    <source>
        <dbReference type="ARBA" id="ARBA00022722"/>
    </source>
</evidence>
<dbReference type="GO" id="GO:0004190">
    <property type="term" value="F:aspartic-type endopeptidase activity"/>
    <property type="evidence" value="ECO:0007669"/>
    <property type="project" value="UniProtKB-KW"/>
</dbReference>
<dbReference type="InterPro" id="IPR043502">
    <property type="entry name" value="DNA/RNA_pol_sf"/>
</dbReference>
<dbReference type="InterPro" id="IPR043128">
    <property type="entry name" value="Rev_trsase/Diguanyl_cyclase"/>
</dbReference>
<evidence type="ECO:0000256" key="7">
    <source>
        <dbReference type="ARBA" id="ARBA00022801"/>
    </source>
</evidence>
<dbReference type="Proteomes" id="UP000663879">
    <property type="component" value="Unassembled WGS sequence"/>
</dbReference>
<evidence type="ECO:0000256" key="2">
    <source>
        <dbReference type="ARBA" id="ARBA00022679"/>
    </source>
</evidence>
<keyword evidence="11" id="KW-1185">Reference proteome</keyword>
<sequence length="229" mass="26124">MDEDSIDKSAFTTPDGHYEFLVTPFVLKNAPIDFSRIKKEVLGDLVEFVECFKDDITAYTGASGLANGGILTQTDDDGKEYIVVCYSRLLNKHEINYSTTEKECLSLIECKREWRNYGDIEFIVDHYALQWLNSIKNPQVKQHLNANALSRPVINFIVDLNDNQVDSTSRDPFENSNLHDLITTKKLRCGIPNKTALKIKNLAKSYAIDGQKILKNNVNLEYPNEEQRT</sequence>
<evidence type="ECO:0000256" key="5">
    <source>
        <dbReference type="ARBA" id="ARBA00022750"/>
    </source>
</evidence>
<evidence type="ECO:0000256" key="8">
    <source>
        <dbReference type="ARBA" id="ARBA00022918"/>
    </source>
</evidence>
<dbReference type="AlphaFoldDB" id="A0A814AGT5"/>
<gene>
    <name evidence="10" type="ORF">OXX778_LOCUS12066</name>
</gene>
<name>A0A814AGT5_9BILA</name>
<evidence type="ECO:0000313" key="11">
    <source>
        <dbReference type="Proteomes" id="UP000663879"/>
    </source>
</evidence>
<dbReference type="EMBL" id="CAJNOC010002129">
    <property type="protein sequence ID" value="CAF0914320.1"/>
    <property type="molecule type" value="Genomic_DNA"/>
</dbReference>
<organism evidence="10 11">
    <name type="scientific">Brachionus calyciflorus</name>
    <dbReference type="NCBI Taxonomy" id="104777"/>
    <lineage>
        <taxon>Eukaryota</taxon>
        <taxon>Metazoa</taxon>
        <taxon>Spiralia</taxon>
        <taxon>Gnathifera</taxon>
        <taxon>Rotifera</taxon>
        <taxon>Eurotatoria</taxon>
        <taxon>Monogononta</taxon>
        <taxon>Pseudotrocha</taxon>
        <taxon>Ploima</taxon>
        <taxon>Brachionidae</taxon>
        <taxon>Brachionus</taxon>
    </lineage>
</organism>
<dbReference type="InterPro" id="IPR041373">
    <property type="entry name" value="RT_RNaseH"/>
</dbReference>
<protein>
    <recommendedName>
        <fullName evidence="9">Reverse transcriptase RNase H-like domain-containing protein</fullName>
    </recommendedName>
</protein>
<dbReference type="Pfam" id="PF17917">
    <property type="entry name" value="RT_RNaseH"/>
    <property type="match status" value="1"/>
</dbReference>
<evidence type="ECO:0000256" key="3">
    <source>
        <dbReference type="ARBA" id="ARBA00022695"/>
    </source>
</evidence>
<evidence type="ECO:0000256" key="1">
    <source>
        <dbReference type="ARBA" id="ARBA00022670"/>
    </source>
</evidence>
<feature type="domain" description="Reverse transcriptase RNase H-like" evidence="9">
    <location>
        <begin position="52"/>
        <end position="141"/>
    </location>
</feature>
<dbReference type="Gene3D" id="3.30.70.270">
    <property type="match status" value="1"/>
</dbReference>
<accession>A0A814AGT5</accession>
<dbReference type="GO" id="GO:0006508">
    <property type="term" value="P:proteolysis"/>
    <property type="evidence" value="ECO:0007669"/>
    <property type="project" value="UniProtKB-KW"/>
</dbReference>
<evidence type="ECO:0000259" key="9">
    <source>
        <dbReference type="Pfam" id="PF17917"/>
    </source>
</evidence>
<keyword evidence="1" id="KW-0645">Protease</keyword>
<reference evidence="10" key="1">
    <citation type="submission" date="2021-02" db="EMBL/GenBank/DDBJ databases">
        <authorList>
            <person name="Nowell W R."/>
        </authorList>
    </citation>
    <scope>NUCLEOTIDE SEQUENCE</scope>
    <source>
        <strain evidence="10">Ploen Becks lab</strain>
    </source>
</reference>
<keyword evidence="4" id="KW-0540">Nuclease</keyword>
<proteinExistence type="predicted"/>
<dbReference type="SUPFAM" id="SSF56672">
    <property type="entry name" value="DNA/RNA polymerases"/>
    <property type="match status" value="1"/>
</dbReference>
<keyword evidence="2" id="KW-0808">Transferase</keyword>